<protein>
    <submittedName>
        <fullName evidence="1">Uncharacterized protein</fullName>
    </submittedName>
</protein>
<name>A0A0C3P697_PISTI</name>
<proteinExistence type="predicted"/>
<reference evidence="1 2" key="1">
    <citation type="submission" date="2014-04" db="EMBL/GenBank/DDBJ databases">
        <authorList>
            <consortium name="DOE Joint Genome Institute"/>
            <person name="Kuo A."/>
            <person name="Kohler A."/>
            <person name="Costa M.D."/>
            <person name="Nagy L.G."/>
            <person name="Floudas D."/>
            <person name="Copeland A."/>
            <person name="Barry K.W."/>
            <person name="Cichocki N."/>
            <person name="Veneault-Fourrey C."/>
            <person name="LaButti K."/>
            <person name="Lindquist E.A."/>
            <person name="Lipzen A."/>
            <person name="Lundell T."/>
            <person name="Morin E."/>
            <person name="Murat C."/>
            <person name="Sun H."/>
            <person name="Tunlid A."/>
            <person name="Henrissat B."/>
            <person name="Grigoriev I.V."/>
            <person name="Hibbett D.S."/>
            <person name="Martin F."/>
            <person name="Nordberg H.P."/>
            <person name="Cantor M.N."/>
            <person name="Hua S.X."/>
        </authorList>
    </citation>
    <scope>NUCLEOTIDE SEQUENCE [LARGE SCALE GENOMIC DNA]</scope>
    <source>
        <strain evidence="1 2">Marx 270</strain>
    </source>
</reference>
<dbReference type="HOGENOM" id="CLU_2961820_0_0_1"/>
<dbReference type="AlphaFoldDB" id="A0A0C3P697"/>
<dbReference type="EMBL" id="KN831978">
    <property type="protein sequence ID" value="KIO03086.1"/>
    <property type="molecule type" value="Genomic_DNA"/>
</dbReference>
<dbReference type="Proteomes" id="UP000054217">
    <property type="component" value="Unassembled WGS sequence"/>
</dbReference>
<keyword evidence="2" id="KW-1185">Reference proteome</keyword>
<evidence type="ECO:0000313" key="2">
    <source>
        <dbReference type="Proteomes" id="UP000054217"/>
    </source>
</evidence>
<evidence type="ECO:0000313" key="1">
    <source>
        <dbReference type="EMBL" id="KIO03086.1"/>
    </source>
</evidence>
<dbReference type="InParanoid" id="A0A0C3P697"/>
<reference evidence="2" key="2">
    <citation type="submission" date="2015-01" db="EMBL/GenBank/DDBJ databases">
        <title>Evolutionary Origins and Diversification of the Mycorrhizal Mutualists.</title>
        <authorList>
            <consortium name="DOE Joint Genome Institute"/>
            <consortium name="Mycorrhizal Genomics Consortium"/>
            <person name="Kohler A."/>
            <person name="Kuo A."/>
            <person name="Nagy L.G."/>
            <person name="Floudas D."/>
            <person name="Copeland A."/>
            <person name="Barry K.W."/>
            <person name="Cichocki N."/>
            <person name="Veneault-Fourrey C."/>
            <person name="LaButti K."/>
            <person name="Lindquist E.A."/>
            <person name="Lipzen A."/>
            <person name="Lundell T."/>
            <person name="Morin E."/>
            <person name="Murat C."/>
            <person name="Riley R."/>
            <person name="Ohm R."/>
            <person name="Sun H."/>
            <person name="Tunlid A."/>
            <person name="Henrissat B."/>
            <person name="Grigoriev I.V."/>
            <person name="Hibbett D.S."/>
            <person name="Martin F."/>
        </authorList>
    </citation>
    <scope>NUCLEOTIDE SEQUENCE [LARGE SCALE GENOMIC DNA]</scope>
    <source>
        <strain evidence="2">Marx 270</strain>
    </source>
</reference>
<organism evidence="1 2">
    <name type="scientific">Pisolithus tinctorius Marx 270</name>
    <dbReference type="NCBI Taxonomy" id="870435"/>
    <lineage>
        <taxon>Eukaryota</taxon>
        <taxon>Fungi</taxon>
        <taxon>Dikarya</taxon>
        <taxon>Basidiomycota</taxon>
        <taxon>Agaricomycotina</taxon>
        <taxon>Agaricomycetes</taxon>
        <taxon>Agaricomycetidae</taxon>
        <taxon>Boletales</taxon>
        <taxon>Sclerodermatineae</taxon>
        <taxon>Pisolithaceae</taxon>
        <taxon>Pisolithus</taxon>
    </lineage>
</organism>
<gene>
    <name evidence="1" type="ORF">M404DRAFT_1001704</name>
</gene>
<accession>A0A0C3P697</accession>
<sequence>MYEQKLCTLRNMGPSTPSLFSPFFATTRRPRSGRYPCPADIDGGGCSGWVMTMWKTEKR</sequence>